<dbReference type="InterPro" id="IPR001567">
    <property type="entry name" value="Pept_M3A_M3B_dom"/>
</dbReference>
<evidence type="ECO:0000256" key="3">
    <source>
        <dbReference type="ARBA" id="ARBA00006040"/>
    </source>
</evidence>
<keyword evidence="19" id="KW-1185">Reference proteome</keyword>
<dbReference type="AlphaFoldDB" id="A0A1E3I846"/>
<gene>
    <name evidence="18" type="ORF">L202_00616</name>
</gene>
<comment type="subcellular location">
    <subcellularLocation>
        <location evidence="2">Mitochondrion matrix</location>
    </subcellularLocation>
</comment>
<dbReference type="RefSeq" id="XP_018998535.1">
    <property type="nucleotide sequence ID" value="XM_019133830.1"/>
</dbReference>
<evidence type="ECO:0000256" key="10">
    <source>
        <dbReference type="ARBA" id="ARBA00023049"/>
    </source>
</evidence>
<sequence length="854" mass="94289">MSSTRLASYAATTPTPRLSHRTLSELPRLSALNREFRRRASPVLSSRSRGLQTSRAPKRPGAQADLAASSHDADQPPIAFGVTFAHATSQPILSDPNAAALRAHFDLPYSISGPSVYADPGPRRGLFLHEPLMSPCSLKRLTNRTLVHATAIVDRIVSAPFDPTGKELRLVIKNLDRLSDLLCGVIDMCELVRNAHPDQSWKRESDQAYTVLCGFMNELNAKQELWESLVKATTHPHPVPLSSLELKVAHTFLADFERSGIHLPPVARANFVKHSDNLISLGRSFLSSAHSGPSPTPAIEIPRPESLLGGNLDAEFVHQLPRNGRQGPALVVPGSWEASMISHYARDGEARRLVYMGSMREDKDRVRVLEEMLTERAKLADVLGKESWAHIVLDDKMAKTPHNVMGFLESLWKHNHLAAQADVARLQGLKWTALTGNPSESSTRVRHLAPLYAWDKEYYSRKYTSSLSPSGELPSIAPYFSTGTVLAGLSNIFSKLHGISFRPSSVAQGEVWHSSVRRLNVLDEKEGVIGYIYCDFFSRPGKPTGAAHYTVRCSRRIDDDDVDGDRMSPGWDKSYGGGLETRGEVLQGKEGRFQLPIVVLTTDFGRVAEGSPALLDWNELETLFHEMGHAIHSMIGRTEYHNVSGTRCPTDFVELPSILMEHFVSSPEVLSTFGRHYITGEALPIDLIESHLRLNQSLSALEVHGQISMALLDQRYHSLHHGKDSFDSTAIWHQLQTDVGVIDPVPGTAWQTQFGHLYGYGAMYYSYLFDRAIAGKVWSTLFTGPSPRGIFGDADAGGILNRDGGEVLKDRVLKWGGGKDPWEMVGDVIGGHEGEVVSRGDKRALEVVGSWMLK</sequence>
<keyword evidence="8 15" id="KW-0862">Zinc</keyword>
<comment type="similarity">
    <text evidence="3 15">Belongs to the peptidase M3 family.</text>
</comment>
<dbReference type="InterPro" id="IPR033851">
    <property type="entry name" value="M3A_MIP"/>
</dbReference>
<evidence type="ECO:0000256" key="6">
    <source>
        <dbReference type="ARBA" id="ARBA00022723"/>
    </source>
</evidence>
<dbReference type="PANTHER" id="PTHR11804">
    <property type="entry name" value="PROTEASE M3 THIMET OLIGOPEPTIDASE-RELATED"/>
    <property type="match status" value="1"/>
</dbReference>
<dbReference type="EC" id="3.4.24.59" evidence="4"/>
<evidence type="ECO:0000256" key="5">
    <source>
        <dbReference type="ARBA" id="ARBA00022670"/>
    </source>
</evidence>
<dbReference type="STRING" id="1295533.A0A1E3I846"/>
<dbReference type="InterPro" id="IPR024077">
    <property type="entry name" value="Neurolysin/TOP_dom2"/>
</dbReference>
<dbReference type="Pfam" id="PF01432">
    <property type="entry name" value="Peptidase_M3"/>
    <property type="match status" value="1"/>
</dbReference>
<protein>
    <recommendedName>
        <fullName evidence="13">Mitochondrial intermediate peptidase 1</fullName>
        <ecNumber evidence="4">3.4.24.59</ecNumber>
    </recommendedName>
    <alternativeName>
        <fullName evidence="14">Octapeptidyl aminopeptidase 1</fullName>
    </alternativeName>
</protein>
<name>A0A1E3I846_9TREE</name>
<evidence type="ECO:0000256" key="16">
    <source>
        <dbReference type="SAM" id="MobiDB-lite"/>
    </source>
</evidence>
<evidence type="ECO:0000256" key="1">
    <source>
        <dbReference type="ARBA" id="ARBA00000436"/>
    </source>
</evidence>
<keyword evidence="7 15" id="KW-0378">Hydrolase</keyword>
<evidence type="ECO:0000256" key="9">
    <source>
        <dbReference type="ARBA" id="ARBA00022946"/>
    </source>
</evidence>
<dbReference type="CDD" id="cd06457">
    <property type="entry name" value="M3A_MIP"/>
    <property type="match status" value="1"/>
</dbReference>
<accession>A0A1E3I846</accession>
<feature type="compositionally biased region" description="Polar residues" evidence="16">
    <location>
        <begin position="1"/>
        <end position="16"/>
    </location>
</feature>
<dbReference type="PANTHER" id="PTHR11804:SF79">
    <property type="entry name" value="MITOCHONDRIAL INTERMEDIATE PEPTIDASE"/>
    <property type="match status" value="1"/>
</dbReference>
<comment type="function">
    <text evidence="12">Cleaves proteins, imported into the mitochondrion, to their mature size. While most mitochondrial precursor proteins are processed to the mature form in one step by mitochondrial processing peptidase (MPP), the sequential cleavage by MIP of an octapeptide after initial processing by MPP is a required step for a subgroup of nuclear-encoded precursor proteins destined for the matrix or the inner membrane.</text>
</comment>
<evidence type="ECO:0000313" key="18">
    <source>
        <dbReference type="EMBL" id="ODN84732.1"/>
    </source>
</evidence>
<dbReference type="GO" id="GO:0006518">
    <property type="term" value="P:peptide metabolic process"/>
    <property type="evidence" value="ECO:0007669"/>
    <property type="project" value="TreeGrafter"/>
</dbReference>
<dbReference type="OrthoDB" id="17530at2759"/>
<dbReference type="FunFam" id="3.40.390.10:FF:000055">
    <property type="entry name" value="Related to mitochondrial intermediate peptidase"/>
    <property type="match status" value="1"/>
</dbReference>
<dbReference type="GO" id="GO:0046872">
    <property type="term" value="F:metal ion binding"/>
    <property type="evidence" value="ECO:0007669"/>
    <property type="project" value="UniProtKB-UniRule"/>
</dbReference>
<keyword evidence="10 15" id="KW-0482">Metalloprotease</keyword>
<dbReference type="InterPro" id="IPR024079">
    <property type="entry name" value="MetalloPept_cat_dom_sf"/>
</dbReference>
<evidence type="ECO:0000259" key="17">
    <source>
        <dbReference type="Pfam" id="PF01432"/>
    </source>
</evidence>
<dbReference type="Gene3D" id="1.10.1370.10">
    <property type="entry name" value="Neurolysin, domain 3"/>
    <property type="match status" value="1"/>
</dbReference>
<keyword evidence="11" id="KW-0496">Mitochondrion</keyword>
<evidence type="ECO:0000256" key="13">
    <source>
        <dbReference type="ARBA" id="ARBA00071226"/>
    </source>
</evidence>
<proteinExistence type="inferred from homology"/>
<feature type="region of interest" description="Disordered" evidence="16">
    <location>
        <begin position="1"/>
        <end position="25"/>
    </location>
</feature>
<dbReference type="GO" id="GO:0006627">
    <property type="term" value="P:protein processing involved in protein targeting to mitochondrion"/>
    <property type="evidence" value="ECO:0007669"/>
    <property type="project" value="TreeGrafter"/>
</dbReference>
<evidence type="ECO:0000256" key="8">
    <source>
        <dbReference type="ARBA" id="ARBA00022833"/>
    </source>
</evidence>
<evidence type="ECO:0000256" key="14">
    <source>
        <dbReference type="ARBA" id="ARBA00082239"/>
    </source>
</evidence>
<dbReference type="Proteomes" id="UP000094065">
    <property type="component" value="Unassembled WGS sequence"/>
</dbReference>
<dbReference type="GeneID" id="30151925"/>
<reference evidence="18 19" key="1">
    <citation type="submission" date="2016-06" db="EMBL/GenBank/DDBJ databases">
        <title>Evolution of pathogenesis and genome organization in the Tremellales.</title>
        <authorList>
            <person name="Cuomo C."/>
            <person name="Litvintseva A."/>
            <person name="Heitman J."/>
            <person name="Chen Y."/>
            <person name="Sun S."/>
            <person name="Springer D."/>
            <person name="Dromer F."/>
            <person name="Young S."/>
            <person name="Zeng Q."/>
            <person name="Chapman S."/>
            <person name="Gujja S."/>
            <person name="Saif S."/>
            <person name="Birren B."/>
        </authorList>
    </citation>
    <scope>NUCLEOTIDE SEQUENCE [LARGE SCALE GENOMIC DNA]</scope>
    <source>
        <strain evidence="18 19">CBS 6039</strain>
    </source>
</reference>
<dbReference type="EMBL" id="AWGJ01000001">
    <property type="protein sequence ID" value="ODN84732.1"/>
    <property type="molecule type" value="Genomic_DNA"/>
</dbReference>
<evidence type="ECO:0000256" key="4">
    <source>
        <dbReference type="ARBA" id="ARBA00012441"/>
    </source>
</evidence>
<evidence type="ECO:0000256" key="7">
    <source>
        <dbReference type="ARBA" id="ARBA00022801"/>
    </source>
</evidence>
<feature type="domain" description="Peptidase M3A/M3B catalytic" evidence="17">
    <location>
        <begin position="344"/>
        <end position="828"/>
    </location>
</feature>
<evidence type="ECO:0000313" key="19">
    <source>
        <dbReference type="Proteomes" id="UP000094065"/>
    </source>
</evidence>
<keyword evidence="6 15" id="KW-0479">Metal-binding</keyword>
<dbReference type="GO" id="GO:0005759">
    <property type="term" value="C:mitochondrial matrix"/>
    <property type="evidence" value="ECO:0007669"/>
    <property type="project" value="UniProtKB-SubCell"/>
</dbReference>
<keyword evidence="9" id="KW-0809">Transit peptide</keyword>
<dbReference type="InterPro" id="IPR045090">
    <property type="entry name" value="Pept_M3A_M3B"/>
</dbReference>
<organism evidence="18 19">
    <name type="scientific">Cryptococcus amylolentus CBS 6039</name>
    <dbReference type="NCBI Taxonomy" id="1295533"/>
    <lineage>
        <taxon>Eukaryota</taxon>
        <taxon>Fungi</taxon>
        <taxon>Dikarya</taxon>
        <taxon>Basidiomycota</taxon>
        <taxon>Agaricomycotina</taxon>
        <taxon>Tremellomycetes</taxon>
        <taxon>Tremellales</taxon>
        <taxon>Cryptococcaceae</taxon>
        <taxon>Cryptococcus</taxon>
    </lineage>
</organism>
<dbReference type="SUPFAM" id="SSF55486">
    <property type="entry name" value="Metalloproteases ('zincins'), catalytic domain"/>
    <property type="match status" value="1"/>
</dbReference>
<feature type="compositionally biased region" description="Polar residues" evidence="16">
    <location>
        <begin position="43"/>
        <end position="55"/>
    </location>
</feature>
<comment type="cofactor">
    <cofactor evidence="15">
        <name>Zn(2+)</name>
        <dbReference type="ChEBI" id="CHEBI:29105"/>
    </cofactor>
    <text evidence="15">Binds 1 zinc ion.</text>
</comment>
<comment type="caution">
    <text evidence="18">The sequence shown here is derived from an EMBL/GenBank/DDBJ whole genome shotgun (WGS) entry which is preliminary data.</text>
</comment>
<evidence type="ECO:0000256" key="2">
    <source>
        <dbReference type="ARBA" id="ARBA00004305"/>
    </source>
</evidence>
<feature type="region of interest" description="Disordered" evidence="16">
    <location>
        <begin position="40"/>
        <end position="72"/>
    </location>
</feature>
<dbReference type="Gene3D" id="3.40.390.10">
    <property type="entry name" value="Collagenase (Catalytic Domain)"/>
    <property type="match status" value="1"/>
</dbReference>
<evidence type="ECO:0000256" key="15">
    <source>
        <dbReference type="RuleBase" id="RU003435"/>
    </source>
</evidence>
<evidence type="ECO:0000256" key="11">
    <source>
        <dbReference type="ARBA" id="ARBA00023128"/>
    </source>
</evidence>
<dbReference type="GO" id="GO:0004222">
    <property type="term" value="F:metalloendopeptidase activity"/>
    <property type="evidence" value="ECO:0007669"/>
    <property type="project" value="UniProtKB-EC"/>
</dbReference>
<comment type="catalytic activity">
    <reaction evidence="1">
        <text>Release of an N-terminal octapeptide as second stage of processing of some proteins imported into the mitochondrion.</text>
        <dbReference type="EC" id="3.4.24.59"/>
    </reaction>
</comment>
<keyword evidence="5 15" id="KW-0645">Protease</keyword>
<evidence type="ECO:0000256" key="12">
    <source>
        <dbReference type="ARBA" id="ARBA00025208"/>
    </source>
</evidence>